<dbReference type="InterPro" id="IPR038573">
    <property type="entry name" value="BrnT_sf"/>
</dbReference>
<sequence length="98" mass="11875">MGDKYTWREVKRQANLKKHRLDFSDADLVIDSPYRMDIEAVRNGERRQQSFAYVFDLLMVLTVVYMPNEIPHIISFRPAKHSEREVYYDWLENDYDDN</sequence>
<dbReference type="AlphaFoldDB" id="A0A2W4QM31"/>
<organism evidence="1 2">
    <name type="scientific">Candidatus Methylumidiphilus alinenensis</name>
    <dbReference type="NCBI Taxonomy" id="2202197"/>
    <lineage>
        <taxon>Bacteria</taxon>
        <taxon>Pseudomonadati</taxon>
        <taxon>Pseudomonadota</taxon>
        <taxon>Gammaproteobacteria</taxon>
        <taxon>Methylococcales</taxon>
        <taxon>Candidatus Methylumidiphilus</taxon>
    </lineage>
</organism>
<dbReference type="InterPro" id="IPR007460">
    <property type="entry name" value="BrnT_toxin"/>
</dbReference>
<evidence type="ECO:0000313" key="1">
    <source>
        <dbReference type="EMBL" id="PZN72216.1"/>
    </source>
</evidence>
<name>A0A2W4QM31_9GAMM</name>
<gene>
    <name evidence="1" type="ORF">DM484_24885</name>
</gene>
<dbReference type="EMBL" id="QJPH01000495">
    <property type="protein sequence ID" value="PZN72216.1"/>
    <property type="molecule type" value="Genomic_DNA"/>
</dbReference>
<reference evidence="1 2" key="1">
    <citation type="journal article" date="2018" name="Aquat. Microb. Ecol.">
        <title>Gammaproteobacterial methanotrophs dominate.</title>
        <authorList>
            <person name="Rissanen A.J."/>
            <person name="Saarenheimo J."/>
            <person name="Tiirola M."/>
            <person name="Peura S."/>
            <person name="Aalto S.L."/>
            <person name="Karvinen A."/>
            <person name="Nykanen H."/>
        </authorList>
    </citation>
    <scope>NUCLEOTIDE SEQUENCE [LARGE SCALE GENOMIC DNA]</scope>
    <source>
        <strain evidence="1">AMbin10</strain>
    </source>
</reference>
<evidence type="ECO:0000313" key="2">
    <source>
        <dbReference type="Proteomes" id="UP000249396"/>
    </source>
</evidence>
<dbReference type="Proteomes" id="UP000249396">
    <property type="component" value="Unassembled WGS sequence"/>
</dbReference>
<accession>A0A2W4QM31</accession>
<comment type="caution">
    <text evidence="1">The sequence shown here is derived from an EMBL/GenBank/DDBJ whole genome shotgun (WGS) entry which is preliminary data.</text>
</comment>
<protein>
    <submittedName>
        <fullName evidence="1">BrnT family toxin</fullName>
    </submittedName>
</protein>
<dbReference type="Gene3D" id="3.10.450.530">
    <property type="entry name" value="Ribonuclease toxin, BrnT, of type II toxin-antitoxin system"/>
    <property type="match status" value="1"/>
</dbReference>
<dbReference type="Pfam" id="PF04365">
    <property type="entry name" value="BrnT_toxin"/>
    <property type="match status" value="1"/>
</dbReference>
<proteinExistence type="predicted"/>